<protein>
    <submittedName>
        <fullName evidence="1">Uncharacterized protein</fullName>
    </submittedName>
</protein>
<dbReference type="Proteomes" id="UP001597391">
    <property type="component" value="Unassembled WGS sequence"/>
</dbReference>
<name>A0ABW5XBJ1_9MICO</name>
<reference evidence="2" key="1">
    <citation type="journal article" date="2019" name="Int. J. Syst. Evol. Microbiol.">
        <title>The Global Catalogue of Microorganisms (GCM) 10K type strain sequencing project: providing services to taxonomists for standard genome sequencing and annotation.</title>
        <authorList>
            <consortium name="The Broad Institute Genomics Platform"/>
            <consortium name="The Broad Institute Genome Sequencing Center for Infectious Disease"/>
            <person name="Wu L."/>
            <person name="Ma J."/>
        </authorList>
    </citation>
    <scope>NUCLEOTIDE SEQUENCE [LARGE SCALE GENOMIC DNA]</scope>
    <source>
        <strain evidence="2">KCTC 33576</strain>
    </source>
</reference>
<evidence type="ECO:0000313" key="1">
    <source>
        <dbReference type="EMBL" id="MFD2839207.1"/>
    </source>
</evidence>
<accession>A0ABW5XBJ1</accession>
<gene>
    <name evidence="1" type="ORF">ACFSYH_01285</name>
</gene>
<dbReference type="RefSeq" id="WP_377464642.1">
    <property type="nucleotide sequence ID" value="NZ_JBHUOP010000001.1"/>
</dbReference>
<sequence>MFSDLRFDAVELGAQSGLELLQLLERERVSKVSLQELVLLDGDLLATVDQVADGLACARGELIELVHEHSS</sequence>
<keyword evidence="2" id="KW-1185">Reference proteome</keyword>
<organism evidence="1 2">
    <name type="scientific">Populibacterium corticicola</name>
    <dbReference type="NCBI Taxonomy" id="1812826"/>
    <lineage>
        <taxon>Bacteria</taxon>
        <taxon>Bacillati</taxon>
        <taxon>Actinomycetota</taxon>
        <taxon>Actinomycetes</taxon>
        <taxon>Micrococcales</taxon>
        <taxon>Jonesiaceae</taxon>
        <taxon>Populibacterium</taxon>
    </lineage>
</organism>
<dbReference type="EMBL" id="JBHUOP010000001">
    <property type="protein sequence ID" value="MFD2839207.1"/>
    <property type="molecule type" value="Genomic_DNA"/>
</dbReference>
<proteinExistence type="predicted"/>
<comment type="caution">
    <text evidence="1">The sequence shown here is derived from an EMBL/GenBank/DDBJ whole genome shotgun (WGS) entry which is preliminary data.</text>
</comment>
<evidence type="ECO:0000313" key="2">
    <source>
        <dbReference type="Proteomes" id="UP001597391"/>
    </source>
</evidence>